<dbReference type="SUPFAM" id="SSF52540">
    <property type="entry name" value="P-loop containing nucleoside triphosphate hydrolases"/>
    <property type="match status" value="1"/>
</dbReference>
<dbReference type="CDD" id="cd00878">
    <property type="entry name" value="Arf_Arl"/>
    <property type="match status" value="1"/>
</dbReference>
<evidence type="ECO:0000256" key="11">
    <source>
        <dbReference type="PIRSR" id="PIRSR606689-1"/>
    </source>
</evidence>
<evidence type="ECO:0000256" key="6">
    <source>
        <dbReference type="ARBA" id="ARBA00022892"/>
    </source>
</evidence>
<dbReference type="InterPro" id="IPR024156">
    <property type="entry name" value="Small_GTPase_ARF"/>
</dbReference>
<dbReference type="FunFam" id="3.40.50.300:FF:003500">
    <property type="entry name" value="ADP-ribosylation factor 1"/>
    <property type="match status" value="1"/>
</dbReference>
<keyword evidence="9 11" id="KW-0342">GTP-binding</keyword>
<comment type="similarity">
    <text evidence="2 13">Belongs to the small GTPase superfamily. Arf family.</text>
</comment>
<dbReference type="EMBL" id="BEYU01000021">
    <property type="protein sequence ID" value="GBG26456.1"/>
    <property type="molecule type" value="Genomic_DNA"/>
</dbReference>
<sequence length="182" mass="20284">MGSELSRHLQAWKSWRVRRILLVGLDSAGKTTCVRLLKGENPHGTLPTTESEFVEVKYKHHKLVITDVGGQAFLRPYWRHHYTGTQGIIFVVDSMDTGRFDDALEELRVLLVDAQLDNVPLVVFANKQDQPGAATIDQVRAAFVTNNDKLGARPVSTVAGSALSGDGFYEGLDWLLTKMHRL</sequence>
<evidence type="ECO:0000256" key="12">
    <source>
        <dbReference type="PIRSR" id="PIRSR606689-2"/>
    </source>
</evidence>
<reference evidence="14 15" key="1">
    <citation type="submission" date="2017-12" db="EMBL/GenBank/DDBJ databases">
        <title>Sequencing, de novo assembly and annotation of complete genome of a new Thraustochytrid species, strain FCC1311.</title>
        <authorList>
            <person name="Sedici K."/>
            <person name="Godart F."/>
            <person name="Aiese Cigliano R."/>
            <person name="Sanseverino W."/>
            <person name="Barakat M."/>
            <person name="Ortet P."/>
            <person name="Marechal E."/>
            <person name="Cagnac O."/>
            <person name="Amato A."/>
        </authorList>
    </citation>
    <scope>NUCLEOTIDE SEQUENCE [LARGE SCALE GENOMIC DNA]</scope>
</reference>
<evidence type="ECO:0000256" key="2">
    <source>
        <dbReference type="ARBA" id="ARBA00010290"/>
    </source>
</evidence>
<evidence type="ECO:0000256" key="8">
    <source>
        <dbReference type="ARBA" id="ARBA00023034"/>
    </source>
</evidence>
<dbReference type="GO" id="GO:0046872">
    <property type="term" value="F:metal ion binding"/>
    <property type="evidence" value="ECO:0007669"/>
    <property type="project" value="UniProtKB-KW"/>
</dbReference>
<dbReference type="InterPro" id="IPR027417">
    <property type="entry name" value="P-loop_NTPase"/>
</dbReference>
<organism evidence="14 15">
    <name type="scientific">Hondaea fermentalgiana</name>
    <dbReference type="NCBI Taxonomy" id="2315210"/>
    <lineage>
        <taxon>Eukaryota</taxon>
        <taxon>Sar</taxon>
        <taxon>Stramenopiles</taxon>
        <taxon>Bigyra</taxon>
        <taxon>Labyrinthulomycetes</taxon>
        <taxon>Thraustochytrida</taxon>
        <taxon>Thraustochytriidae</taxon>
        <taxon>Hondaea</taxon>
    </lineage>
</organism>
<keyword evidence="4" id="KW-0519">Myristate</keyword>
<feature type="binding site" evidence="11">
    <location>
        <position position="70"/>
    </location>
    <ligand>
        <name>GTP</name>
        <dbReference type="ChEBI" id="CHEBI:37565"/>
    </ligand>
</feature>
<feature type="binding site" evidence="11">
    <location>
        <begin position="126"/>
        <end position="129"/>
    </location>
    <ligand>
        <name>GTP</name>
        <dbReference type="ChEBI" id="CHEBI:37565"/>
    </ligand>
</feature>
<evidence type="ECO:0000256" key="3">
    <source>
        <dbReference type="ARBA" id="ARBA00022448"/>
    </source>
</evidence>
<dbReference type="SMART" id="SM00178">
    <property type="entry name" value="SAR"/>
    <property type="match status" value="1"/>
</dbReference>
<comment type="subcellular location">
    <subcellularLocation>
        <location evidence="1">Golgi apparatus</location>
    </subcellularLocation>
</comment>
<dbReference type="SMART" id="SM00177">
    <property type="entry name" value="ARF"/>
    <property type="match status" value="1"/>
</dbReference>
<keyword evidence="3" id="KW-0813">Transport</keyword>
<keyword evidence="12" id="KW-0460">Magnesium</keyword>
<keyword evidence="10" id="KW-0449">Lipoprotein</keyword>
<evidence type="ECO:0000256" key="5">
    <source>
        <dbReference type="ARBA" id="ARBA00022741"/>
    </source>
</evidence>
<keyword evidence="5 11" id="KW-0547">Nucleotide-binding</keyword>
<evidence type="ECO:0000256" key="13">
    <source>
        <dbReference type="RuleBase" id="RU003925"/>
    </source>
</evidence>
<dbReference type="PANTHER" id="PTHR11711">
    <property type="entry name" value="ADP RIBOSYLATION FACTOR-RELATED"/>
    <property type="match status" value="1"/>
</dbReference>
<feature type="binding site" evidence="11">
    <location>
        <begin position="24"/>
        <end position="31"/>
    </location>
    <ligand>
        <name>GTP</name>
        <dbReference type="ChEBI" id="CHEBI:37565"/>
    </ligand>
</feature>
<evidence type="ECO:0000256" key="9">
    <source>
        <dbReference type="ARBA" id="ARBA00023134"/>
    </source>
</evidence>
<keyword evidence="7" id="KW-0653">Protein transport</keyword>
<dbReference type="GO" id="GO:0003924">
    <property type="term" value="F:GTPase activity"/>
    <property type="evidence" value="ECO:0007669"/>
    <property type="project" value="InterPro"/>
</dbReference>
<evidence type="ECO:0000313" key="14">
    <source>
        <dbReference type="EMBL" id="GBG26456.1"/>
    </source>
</evidence>
<accession>A0A2R5G5Z0</accession>
<dbReference type="NCBIfam" id="TIGR00231">
    <property type="entry name" value="small_GTP"/>
    <property type="match status" value="1"/>
</dbReference>
<feature type="binding site" evidence="12">
    <location>
        <position position="48"/>
    </location>
    <ligand>
        <name>Mg(2+)</name>
        <dbReference type="ChEBI" id="CHEBI:18420"/>
    </ligand>
</feature>
<dbReference type="InterPro" id="IPR005225">
    <property type="entry name" value="Small_GTP-bd"/>
</dbReference>
<dbReference type="Proteomes" id="UP000241890">
    <property type="component" value="Unassembled WGS sequence"/>
</dbReference>
<feature type="binding site" evidence="12">
    <location>
        <position position="31"/>
    </location>
    <ligand>
        <name>Mg(2+)</name>
        <dbReference type="ChEBI" id="CHEBI:18420"/>
    </ligand>
</feature>
<evidence type="ECO:0000256" key="10">
    <source>
        <dbReference type="ARBA" id="ARBA00023288"/>
    </source>
</evidence>
<dbReference type="Gene3D" id="3.40.50.300">
    <property type="entry name" value="P-loop containing nucleotide triphosphate hydrolases"/>
    <property type="match status" value="1"/>
</dbReference>
<dbReference type="AlphaFoldDB" id="A0A2R5G5Z0"/>
<proteinExistence type="inferred from homology"/>
<comment type="caution">
    <text evidence="14">The sequence shown here is derived from an EMBL/GenBank/DDBJ whole genome shotgun (WGS) entry which is preliminary data.</text>
</comment>
<keyword evidence="6" id="KW-0931">ER-Golgi transport</keyword>
<gene>
    <name evidence="14" type="ORF">FCC1311_026772</name>
</gene>
<keyword evidence="8" id="KW-0333">Golgi apparatus</keyword>
<keyword evidence="12" id="KW-0479">Metal-binding</keyword>
<name>A0A2R5G5Z0_9STRA</name>
<keyword evidence="15" id="KW-1185">Reference proteome</keyword>
<dbReference type="GO" id="GO:0015031">
    <property type="term" value="P:protein transport"/>
    <property type="evidence" value="ECO:0007669"/>
    <property type="project" value="UniProtKB-KW"/>
</dbReference>
<evidence type="ECO:0000256" key="4">
    <source>
        <dbReference type="ARBA" id="ARBA00022707"/>
    </source>
</evidence>
<dbReference type="GO" id="GO:0005794">
    <property type="term" value="C:Golgi apparatus"/>
    <property type="evidence" value="ECO:0007669"/>
    <property type="project" value="UniProtKB-SubCell"/>
</dbReference>
<protein>
    <submittedName>
        <fullName evidence="14">ADP-ribosylation factor</fullName>
    </submittedName>
</protein>
<evidence type="ECO:0000256" key="1">
    <source>
        <dbReference type="ARBA" id="ARBA00004555"/>
    </source>
</evidence>
<dbReference type="Pfam" id="PF00025">
    <property type="entry name" value="Arf"/>
    <property type="match status" value="1"/>
</dbReference>
<dbReference type="InParanoid" id="A0A2R5G5Z0"/>
<dbReference type="GO" id="GO:0005525">
    <property type="term" value="F:GTP binding"/>
    <property type="evidence" value="ECO:0007669"/>
    <property type="project" value="UniProtKB-KW"/>
</dbReference>
<dbReference type="InterPro" id="IPR006689">
    <property type="entry name" value="Small_GTPase_ARF/SAR"/>
</dbReference>
<evidence type="ECO:0000313" key="15">
    <source>
        <dbReference type="Proteomes" id="UP000241890"/>
    </source>
</evidence>
<dbReference type="PRINTS" id="PR00328">
    <property type="entry name" value="SAR1GTPBP"/>
</dbReference>
<dbReference type="GO" id="GO:0016192">
    <property type="term" value="P:vesicle-mediated transport"/>
    <property type="evidence" value="ECO:0007669"/>
    <property type="project" value="UniProtKB-KW"/>
</dbReference>
<evidence type="ECO:0000256" key="7">
    <source>
        <dbReference type="ARBA" id="ARBA00022927"/>
    </source>
</evidence>
<dbReference type="OrthoDB" id="2011769at2759"/>
<dbReference type="PROSITE" id="PS51417">
    <property type="entry name" value="ARF"/>
    <property type="match status" value="1"/>
</dbReference>